<dbReference type="Proteomes" id="UP000270342">
    <property type="component" value="Unassembled WGS sequence"/>
</dbReference>
<dbReference type="PANTHER" id="PTHR43563:SF1">
    <property type="entry name" value="AMINE OXIDASE [FLAVIN-CONTAINING] B"/>
    <property type="match status" value="1"/>
</dbReference>
<proteinExistence type="inferred from homology"/>
<feature type="binding site" evidence="4">
    <location>
        <position position="364"/>
    </location>
    <ligand>
        <name>substrate</name>
    </ligand>
</feature>
<protein>
    <submittedName>
        <fullName evidence="7">FAD-dependent oxidoreductase</fullName>
    </submittedName>
</protein>
<reference evidence="7 8" key="1">
    <citation type="submission" date="2018-10" db="EMBL/GenBank/DDBJ databases">
        <title>Robbsia sp. DHC34, isolated from soil.</title>
        <authorList>
            <person name="Gao Z.-H."/>
            <person name="Qiu L.-H."/>
        </authorList>
    </citation>
    <scope>NUCLEOTIDE SEQUENCE [LARGE SCALE GENOMIC DNA]</scope>
    <source>
        <strain evidence="7 8">DHC34</strain>
    </source>
</reference>
<dbReference type="SUPFAM" id="SSF54373">
    <property type="entry name" value="FAD-linked reductases, C-terminal domain"/>
    <property type="match status" value="1"/>
</dbReference>
<evidence type="ECO:0000313" key="7">
    <source>
        <dbReference type="EMBL" id="RKP53710.1"/>
    </source>
</evidence>
<sequence length="476" mass="50858">MSAASSTQDVARDPDPASRTARHARPRVAIVGAGLAGLSAAWSLEQAGIEAVVYEASSRVGGRVESLVDRLGTGLVTELGGEFIDSTHADLLGLVEAFDLPLIDTEATSELTLTPSYYFAGAHYSEAQVASEFAGLAARMRIDVDTLSPVISAFRHAPADVRLDRMSIADYLDHAGASGWLRRLLEVAYTTEYGSELGEQSCLNMLSMLSLDASDGDEAFSVFGGSDERFKVRGGNERIVRELAARLHDRIELACRLVSVREHGAGYRLNFDREHGGKEIDADFVVLAIPFTVLREVELPLSLPPSKRLAIDTLGYGSGEKLVVGLSAPVWRDQGRDGGAYSDLAFQTGWDSGRMQATGSAYAFFLGGATGARLTASDPAALAGRYLREADAMFPGIEAAYTGLSVATQWRANPFSRGSYSNFKPGQWTTLAGWEGAPVGNLLFAGEHCSLEFQGFMNGAVESGRRAAETIVARVG</sequence>
<evidence type="ECO:0000256" key="2">
    <source>
        <dbReference type="ARBA" id="ARBA00005995"/>
    </source>
</evidence>
<comment type="cofactor">
    <cofactor evidence="1">
        <name>FAD</name>
        <dbReference type="ChEBI" id="CHEBI:57692"/>
    </cofactor>
</comment>
<feature type="region of interest" description="Disordered" evidence="5">
    <location>
        <begin position="1"/>
        <end position="23"/>
    </location>
</feature>
<evidence type="ECO:0000256" key="1">
    <source>
        <dbReference type="ARBA" id="ARBA00001974"/>
    </source>
</evidence>
<comment type="caution">
    <text evidence="7">The sequence shown here is derived from an EMBL/GenBank/DDBJ whole genome shotgun (WGS) entry which is preliminary data.</text>
</comment>
<dbReference type="OrthoDB" id="8845488at2"/>
<dbReference type="RefSeq" id="WP_121087786.1">
    <property type="nucleotide sequence ID" value="NZ_RBZU01000006.1"/>
</dbReference>
<feature type="binding site" evidence="4">
    <location>
        <begin position="55"/>
        <end position="56"/>
    </location>
    <ligand>
        <name>FAD</name>
        <dbReference type="ChEBI" id="CHEBI:57692"/>
    </ligand>
</feature>
<accession>A0A494XSU8</accession>
<name>A0A494XSU8_9BURK</name>
<evidence type="ECO:0000313" key="8">
    <source>
        <dbReference type="Proteomes" id="UP000270342"/>
    </source>
</evidence>
<keyword evidence="8" id="KW-1185">Reference proteome</keyword>
<dbReference type="Gene3D" id="3.50.50.60">
    <property type="entry name" value="FAD/NAD(P)-binding domain"/>
    <property type="match status" value="1"/>
</dbReference>
<dbReference type="Gene3D" id="3.90.660.10">
    <property type="match status" value="1"/>
</dbReference>
<dbReference type="EMBL" id="RBZU01000006">
    <property type="protein sequence ID" value="RKP53710.1"/>
    <property type="molecule type" value="Genomic_DNA"/>
</dbReference>
<dbReference type="PRINTS" id="PR00757">
    <property type="entry name" value="AMINEOXDASEF"/>
</dbReference>
<feature type="domain" description="Amine oxidase" evidence="6">
    <location>
        <begin position="35"/>
        <end position="471"/>
    </location>
</feature>
<evidence type="ECO:0000256" key="5">
    <source>
        <dbReference type="SAM" id="MobiDB-lite"/>
    </source>
</evidence>
<comment type="similarity">
    <text evidence="2">Belongs to the flavin monoamine oxidase family.</text>
</comment>
<keyword evidence="3" id="KW-0560">Oxidoreductase</keyword>
<dbReference type="PANTHER" id="PTHR43563">
    <property type="entry name" value="AMINE OXIDASE"/>
    <property type="match status" value="1"/>
</dbReference>
<dbReference type="InterPro" id="IPR036188">
    <property type="entry name" value="FAD/NAD-bd_sf"/>
</dbReference>
<evidence type="ECO:0000259" key="6">
    <source>
        <dbReference type="Pfam" id="PF01593"/>
    </source>
</evidence>
<dbReference type="InterPro" id="IPR001613">
    <property type="entry name" value="Flavin_amine_oxidase"/>
</dbReference>
<dbReference type="InterPro" id="IPR002937">
    <property type="entry name" value="Amino_oxidase"/>
</dbReference>
<evidence type="ECO:0000256" key="4">
    <source>
        <dbReference type="PIRSR" id="PIRSR601613-1"/>
    </source>
</evidence>
<gene>
    <name evidence="7" type="ORF">D7S86_15730</name>
</gene>
<dbReference type="GO" id="GO:0016491">
    <property type="term" value="F:oxidoreductase activity"/>
    <property type="evidence" value="ECO:0007669"/>
    <property type="project" value="UniProtKB-KW"/>
</dbReference>
<evidence type="ECO:0000256" key="3">
    <source>
        <dbReference type="ARBA" id="ARBA00023002"/>
    </source>
</evidence>
<dbReference type="InterPro" id="IPR050703">
    <property type="entry name" value="Flavin_MAO"/>
</dbReference>
<dbReference type="Pfam" id="PF01593">
    <property type="entry name" value="Amino_oxidase"/>
    <property type="match status" value="1"/>
</dbReference>
<dbReference type="AlphaFoldDB" id="A0A494XSU8"/>
<dbReference type="Gene3D" id="1.10.405.10">
    <property type="entry name" value="Guanine Nucleotide Dissociation Inhibitor, domain 1"/>
    <property type="match status" value="1"/>
</dbReference>
<dbReference type="SUPFAM" id="SSF51905">
    <property type="entry name" value="FAD/NAD(P)-binding domain"/>
    <property type="match status" value="1"/>
</dbReference>
<organism evidence="7 8">
    <name type="scientific">Pararobbsia silviterrae</name>
    <dbReference type="NCBI Taxonomy" id="1792498"/>
    <lineage>
        <taxon>Bacteria</taxon>
        <taxon>Pseudomonadati</taxon>
        <taxon>Pseudomonadota</taxon>
        <taxon>Betaproteobacteria</taxon>
        <taxon>Burkholderiales</taxon>
        <taxon>Burkholderiaceae</taxon>
        <taxon>Pararobbsia</taxon>
    </lineage>
</organism>